<dbReference type="SUPFAM" id="SSF55797">
    <property type="entry name" value="PR-1-like"/>
    <property type="match status" value="1"/>
</dbReference>
<dbReference type="EMBL" id="CP003178">
    <property type="protein sequence ID" value="AEV98446.1"/>
    <property type="molecule type" value="Genomic_DNA"/>
</dbReference>
<dbReference type="AlphaFoldDB" id="G8TFL5"/>
<dbReference type="PANTHER" id="PTHR31157">
    <property type="entry name" value="SCP DOMAIN-CONTAINING PROTEIN"/>
    <property type="match status" value="1"/>
</dbReference>
<dbReference type="PANTHER" id="PTHR31157:SF30">
    <property type="entry name" value="SCP DOMAIN-CONTAINING PROTEIN"/>
    <property type="match status" value="1"/>
</dbReference>
<name>G8TFL5_NIAKG</name>
<gene>
    <name evidence="3" type="ordered locus">Niako_2091</name>
</gene>
<dbReference type="eggNOG" id="COG2340">
    <property type="taxonomic scope" value="Bacteria"/>
</dbReference>
<evidence type="ECO:0000256" key="1">
    <source>
        <dbReference type="SAM" id="MobiDB-lite"/>
    </source>
</evidence>
<dbReference type="KEGG" id="nko:Niako_2091"/>
<evidence type="ECO:0000259" key="2">
    <source>
        <dbReference type="Pfam" id="PF00188"/>
    </source>
</evidence>
<dbReference type="Proteomes" id="UP000005438">
    <property type="component" value="Chromosome"/>
</dbReference>
<organism evidence="3 4">
    <name type="scientific">Niastella koreensis (strain DSM 17620 / KACC 11465 / NBRC 106392 / GR20-10)</name>
    <dbReference type="NCBI Taxonomy" id="700598"/>
    <lineage>
        <taxon>Bacteria</taxon>
        <taxon>Pseudomonadati</taxon>
        <taxon>Bacteroidota</taxon>
        <taxon>Chitinophagia</taxon>
        <taxon>Chitinophagales</taxon>
        <taxon>Chitinophagaceae</taxon>
        <taxon>Niastella</taxon>
    </lineage>
</organism>
<dbReference type="CDD" id="cd05379">
    <property type="entry name" value="CAP_bacterial"/>
    <property type="match status" value="1"/>
</dbReference>
<dbReference type="InterPro" id="IPR014044">
    <property type="entry name" value="CAP_dom"/>
</dbReference>
<dbReference type="Gene3D" id="3.40.33.10">
    <property type="entry name" value="CAP"/>
    <property type="match status" value="1"/>
</dbReference>
<sequence length="207" mass="22880">MKRDMCRLIGFNIVFISIFLTIAGCKSSKSTTTSNTAYSEGYGGSGSIPRTVPRTSSTRPGGVVTEKKVVVTPTTPVIEANLAPGLERDILSLVNDYRKTKKLPPLANNGAMEYQARRHSMDMGTHRVPFGHQGFTFRMKYVFDKIPGSTQVGENIAYGNLSAKAVVTGWINSPEHRKNMEGNFKYTGIGVTRNMQNQLYFTQLFAK</sequence>
<feature type="region of interest" description="Disordered" evidence="1">
    <location>
        <begin position="28"/>
        <end position="61"/>
    </location>
</feature>
<proteinExistence type="predicted"/>
<dbReference type="Pfam" id="PF00188">
    <property type="entry name" value="CAP"/>
    <property type="match status" value="1"/>
</dbReference>
<feature type="domain" description="SCP" evidence="2">
    <location>
        <begin position="91"/>
        <end position="205"/>
    </location>
</feature>
<evidence type="ECO:0000313" key="4">
    <source>
        <dbReference type="Proteomes" id="UP000005438"/>
    </source>
</evidence>
<dbReference type="PROSITE" id="PS51257">
    <property type="entry name" value="PROKAR_LIPOPROTEIN"/>
    <property type="match status" value="1"/>
</dbReference>
<dbReference type="HOGENOM" id="CLU_1325199_0_0_10"/>
<dbReference type="STRING" id="700598.Niako_2091"/>
<accession>G8TFL5</accession>
<evidence type="ECO:0000313" key="3">
    <source>
        <dbReference type="EMBL" id="AEV98446.1"/>
    </source>
</evidence>
<protein>
    <submittedName>
        <fullName evidence="3">SCP-like extracellular</fullName>
    </submittedName>
</protein>
<dbReference type="RefSeq" id="WP_014218360.1">
    <property type="nucleotide sequence ID" value="NC_016609.1"/>
</dbReference>
<dbReference type="InterPro" id="IPR035940">
    <property type="entry name" value="CAP_sf"/>
</dbReference>
<reference evidence="3 4" key="1">
    <citation type="submission" date="2011-12" db="EMBL/GenBank/DDBJ databases">
        <title>The complete genome of Niastella koreensis GR20-10.</title>
        <authorList>
            <consortium name="US DOE Joint Genome Institute (JGI-PGF)"/>
            <person name="Lucas S."/>
            <person name="Han J."/>
            <person name="Lapidus A."/>
            <person name="Bruce D."/>
            <person name="Goodwin L."/>
            <person name="Pitluck S."/>
            <person name="Peters L."/>
            <person name="Kyrpides N."/>
            <person name="Mavromatis K."/>
            <person name="Ivanova N."/>
            <person name="Mikhailova N."/>
            <person name="Davenport K."/>
            <person name="Saunders E."/>
            <person name="Detter J.C."/>
            <person name="Tapia R."/>
            <person name="Han C."/>
            <person name="Land M."/>
            <person name="Hauser L."/>
            <person name="Markowitz V."/>
            <person name="Cheng J.-F."/>
            <person name="Hugenholtz P."/>
            <person name="Woyke T."/>
            <person name="Wu D."/>
            <person name="Tindall B."/>
            <person name="Pomrenke H."/>
            <person name="Brambilla E."/>
            <person name="Klenk H.-P."/>
            <person name="Eisen J.A."/>
        </authorList>
    </citation>
    <scope>NUCLEOTIDE SEQUENCE [LARGE SCALE GENOMIC DNA]</scope>
    <source>
        <strain evidence="4">DSM 17620 / KACC 11465 / NBRC 106392 / GR20-10</strain>
    </source>
</reference>